<protein>
    <recommendedName>
        <fullName evidence="2">tRNA (cytosine(34)-C(5))-methyltransferase</fullName>
        <ecNumber evidence="2">2.1.1.203</ecNumber>
    </recommendedName>
</protein>
<comment type="similarity">
    <text evidence="10">Belongs to the class I-like SAM-binding methyltransferase superfamily. RsmB/NOP family.</text>
</comment>
<dbReference type="InterPro" id="IPR057285">
    <property type="entry name" value="Pre-PUA_NSUN2"/>
</dbReference>
<evidence type="ECO:0000256" key="7">
    <source>
        <dbReference type="ARBA" id="ARBA00022694"/>
    </source>
</evidence>
<evidence type="ECO:0000313" key="15">
    <source>
        <dbReference type="Proteomes" id="UP000014760"/>
    </source>
</evidence>
<dbReference type="Pfam" id="PF25376">
    <property type="entry name" value="Pre-PUA_NSUN2"/>
    <property type="match status" value="1"/>
</dbReference>
<dbReference type="Gene3D" id="3.40.50.150">
    <property type="entry name" value="Vaccinia Virus protein VP39"/>
    <property type="match status" value="1"/>
</dbReference>
<dbReference type="FunCoup" id="R7U1J5">
    <property type="interactions" value="2350"/>
</dbReference>
<evidence type="ECO:0000256" key="2">
    <source>
        <dbReference type="ARBA" id="ARBA00012629"/>
    </source>
</evidence>
<feature type="region of interest" description="Disordered" evidence="11">
    <location>
        <begin position="705"/>
        <end position="745"/>
    </location>
</feature>
<dbReference type="SUPFAM" id="SSF53335">
    <property type="entry name" value="S-adenosyl-L-methionine-dependent methyltransferases"/>
    <property type="match status" value="1"/>
</dbReference>
<dbReference type="OMA" id="QLFTEYV"/>
<feature type="binding site" evidence="10">
    <location>
        <position position="289"/>
    </location>
    <ligand>
        <name>S-adenosyl-L-methionine</name>
        <dbReference type="ChEBI" id="CHEBI:59789"/>
    </ligand>
</feature>
<feature type="active site" description="Nucleophile" evidence="10">
    <location>
        <position position="342"/>
    </location>
</feature>
<evidence type="ECO:0000256" key="6">
    <source>
        <dbReference type="ARBA" id="ARBA00022691"/>
    </source>
</evidence>
<feature type="region of interest" description="Disordered" evidence="11">
    <location>
        <begin position="464"/>
        <end position="498"/>
    </location>
</feature>
<dbReference type="PROSITE" id="PS51686">
    <property type="entry name" value="SAM_MT_RSMB_NOP"/>
    <property type="match status" value="1"/>
</dbReference>
<reference evidence="13 15" key="2">
    <citation type="journal article" date="2013" name="Nature">
        <title>Insights into bilaterian evolution from three spiralian genomes.</title>
        <authorList>
            <person name="Simakov O."/>
            <person name="Marletaz F."/>
            <person name="Cho S.J."/>
            <person name="Edsinger-Gonzales E."/>
            <person name="Havlak P."/>
            <person name="Hellsten U."/>
            <person name="Kuo D.H."/>
            <person name="Larsson T."/>
            <person name="Lv J."/>
            <person name="Arendt D."/>
            <person name="Savage R."/>
            <person name="Osoegawa K."/>
            <person name="de Jong P."/>
            <person name="Grimwood J."/>
            <person name="Chapman J.A."/>
            <person name="Shapiro H."/>
            <person name="Aerts A."/>
            <person name="Otillar R.P."/>
            <person name="Terry A.Y."/>
            <person name="Boore J.L."/>
            <person name="Grigoriev I.V."/>
            <person name="Lindberg D.R."/>
            <person name="Seaver E.C."/>
            <person name="Weisblat D.A."/>
            <person name="Putnam N.H."/>
            <person name="Rokhsar D.S."/>
        </authorList>
    </citation>
    <scope>NUCLEOTIDE SEQUENCE</scope>
    <source>
        <strain evidence="13 15">I ESC-2004</strain>
    </source>
</reference>
<dbReference type="InterPro" id="IPR049560">
    <property type="entry name" value="MeTrfase_RsmB-F_NOP2_cat"/>
</dbReference>
<sequence length="745" mass="85506">MGRPRRAKRPRADEVPETEAKKERRLAKRQRRKDRWQQDRELQQGWPTGDAGDGRPGSYTVSPKTNLVYEQYYKGQGLVPEGEWDSFMSTLREPLPCTFRLTGNRKESRELLRVMKDDFFSKMGDIKVEDKVIDAPKCLPWYPEGFAWQVNMDRKFLRQCEALKEFHQFLIQETETGNISRQEAVSMIPPLCLDVQPHHKVLDMCAAPGSKTAQLIEMLHSDDSIVIPSGVVVANDSDNKRCYLMVHQVKRLESPCFTVINHDATLLPNMVTSAAQPKEILKYDRVLADVPCSGDGTMRKNPDCWFKWNPIGACHLHNLQARILRRGLEVLEVGGRLVYSTCSLNPIEDEAVLAEVLTETADAVEIIDVSDRVPGLIFENGVSKWKVMSRDGVWFEKHEDVPEKLHMQIRPNVFPPENAESLNLNRCLRILPHQQNTGGFFVAALLKKSELPWLIKKVGEVAAEKGEENKEEEKEEKKEENKEEKTNRGPPKKGKHTRFGFREDPFNYFEMDDPIWPTIRDFYGIDEDFPVDQMLIRSLEGKKRNLYFTSKLIKDLIKFNEHKIKFINSGLKVLSRSENKNVNCHFRLAQEGICTFFPFTKKRLIYVEKDDIVTLLRSDNPFNSRMSSKAQNQIQPLGQGCCVFKYIPDDKPGSPQCDIIVTGWLGAVSCRSFLAKNDRGHFLRLCGSSLVTKEEILAAKAKVKTDVETKEEEMQEGEKEEMQEGEKEEMKTEEIAQQECDSTSK</sequence>
<feature type="binding site" evidence="10">
    <location>
        <position position="236"/>
    </location>
    <ligand>
        <name>S-adenosyl-L-methionine</name>
        <dbReference type="ChEBI" id="CHEBI:59789"/>
    </ligand>
</feature>
<feature type="binding site" evidence="10">
    <location>
        <begin position="205"/>
        <end position="211"/>
    </location>
    <ligand>
        <name>S-adenosyl-L-methionine</name>
        <dbReference type="ChEBI" id="CHEBI:59789"/>
    </ligand>
</feature>
<dbReference type="InterPro" id="IPR023267">
    <property type="entry name" value="RCMT"/>
</dbReference>
<name>R7U1J5_CAPTE</name>
<dbReference type="InterPro" id="IPR001678">
    <property type="entry name" value="MeTrfase_RsmB-F_NOP2_dom"/>
</dbReference>
<dbReference type="Pfam" id="PF25378">
    <property type="entry name" value="PUA_NSUN2"/>
    <property type="match status" value="1"/>
</dbReference>
<keyword evidence="3" id="KW-0820">tRNA-binding</keyword>
<dbReference type="EMBL" id="AMQN01009771">
    <property type="status" value="NOT_ANNOTATED_CDS"/>
    <property type="molecule type" value="Genomic_DNA"/>
</dbReference>
<accession>R7U1J5</accession>
<reference evidence="15" key="1">
    <citation type="submission" date="2012-12" db="EMBL/GenBank/DDBJ databases">
        <authorList>
            <person name="Hellsten U."/>
            <person name="Grimwood J."/>
            <person name="Chapman J.A."/>
            <person name="Shapiro H."/>
            <person name="Aerts A."/>
            <person name="Otillar R.P."/>
            <person name="Terry A.Y."/>
            <person name="Boore J.L."/>
            <person name="Simakov O."/>
            <person name="Marletaz F."/>
            <person name="Cho S.-J."/>
            <person name="Edsinger-Gonzales E."/>
            <person name="Havlak P."/>
            <person name="Kuo D.-H."/>
            <person name="Larsson T."/>
            <person name="Lv J."/>
            <person name="Arendt D."/>
            <person name="Savage R."/>
            <person name="Osoegawa K."/>
            <person name="de Jong P."/>
            <person name="Lindberg D.R."/>
            <person name="Seaver E.C."/>
            <person name="Weisblat D.A."/>
            <person name="Putnam N.H."/>
            <person name="Grigoriev I.V."/>
            <person name="Rokhsar D.S."/>
        </authorList>
    </citation>
    <scope>NUCLEOTIDE SEQUENCE</scope>
    <source>
        <strain evidence="15">I ESC-2004</strain>
    </source>
</reference>
<evidence type="ECO:0000259" key="12">
    <source>
        <dbReference type="PROSITE" id="PS51686"/>
    </source>
</evidence>
<evidence type="ECO:0000256" key="1">
    <source>
        <dbReference type="ARBA" id="ARBA00004123"/>
    </source>
</evidence>
<dbReference type="GO" id="GO:0000049">
    <property type="term" value="F:tRNA binding"/>
    <property type="evidence" value="ECO:0007669"/>
    <property type="project" value="UniProtKB-KW"/>
</dbReference>
<dbReference type="PRINTS" id="PR02011">
    <property type="entry name" value="RCMTNCL1"/>
</dbReference>
<comment type="subcellular location">
    <subcellularLocation>
        <location evidence="1">Nucleus</location>
    </subcellularLocation>
</comment>
<feature type="compositionally biased region" description="Basic residues" evidence="11">
    <location>
        <begin position="23"/>
        <end position="34"/>
    </location>
</feature>
<dbReference type="EC" id="2.1.1.203" evidence="2"/>
<dbReference type="PRINTS" id="PR02008">
    <property type="entry name" value="RCMTFAMILY"/>
</dbReference>
<dbReference type="PANTHER" id="PTHR22808:SF1">
    <property type="entry name" value="RNA CYTOSINE-C(5)-METHYLTRANSFERASE NSUN2-RELATED"/>
    <property type="match status" value="1"/>
</dbReference>
<proteinExistence type="inferred from homology"/>
<evidence type="ECO:0000256" key="10">
    <source>
        <dbReference type="PROSITE-ProRule" id="PRU01023"/>
    </source>
</evidence>
<feature type="domain" description="SAM-dependent MTase RsmB/NOP-type" evidence="12">
    <location>
        <begin position="87"/>
        <end position="448"/>
    </location>
</feature>
<feature type="compositionally biased region" description="Basic and acidic residues" evidence="11">
    <location>
        <begin position="716"/>
        <end position="734"/>
    </location>
</feature>
<dbReference type="AlphaFoldDB" id="R7U1J5"/>
<dbReference type="GO" id="GO:0005737">
    <property type="term" value="C:cytoplasm"/>
    <property type="evidence" value="ECO:0007669"/>
    <property type="project" value="TreeGrafter"/>
</dbReference>
<evidence type="ECO:0000256" key="8">
    <source>
        <dbReference type="ARBA" id="ARBA00022884"/>
    </source>
</evidence>
<keyword evidence="5 10" id="KW-0808">Transferase</keyword>
<dbReference type="Proteomes" id="UP000014760">
    <property type="component" value="Unassembled WGS sequence"/>
</dbReference>
<dbReference type="InterPro" id="IPR029063">
    <property type="entry name" value="SAM-dependent_MTases_sf"/>
</dbReference>
<evidence type="ECO:0000256" key="5">
    <source>
        <dbReference type="ARBA" id="ARBA00022679"/>
    </source>
</evidence>
<keyword evidence="4 10" id="KW-0489">Methyltransferase</keyword>
<feature type="binding site" evidence="10">
    <location>
        <position position="263"/>
    </location>
    <ligand>
        <name>S-adenosyl-L-methionine</name>
        <dbReference type="ChEBI" id="CHEBI:59789"/>
    </ligand>
</feature>
<keyword evidence="8 10" id="KW-0694">RNA-binding</keyword>
<keyword evidence="7" id="KW-0819">tRNA processing</keyword>
<evidence type="ECO:0000256" key="4">
    <source>
        <dbReference type="ARBA" id="ARBA00022603"/>
    </source>
</evidence>
<feature type="region of interest" description="Disordered" evidence="11">
    <location>
        <begin position="1"/>
        <end position="60"/>
    </location>
</feature>
<keyword evidence="9" id="KW-0539">Nucleus</keyword>
<dbReference type="EnsemblMetazoa" id="CapteT168296">
    <property type="protein sequence ID" value="CapteP168296"/>
    <property type="gene ID" value="CapteG168296"/>
</dbReference>
<dbReference type="GO" id="GO:0005634">
    <property type="term" value="C:nucleus"/>
    <property type="evidence" value="ECO:0007669"/>
    <property type="project" value="UniProtKB-SubCell"/>
</dbReference>
<dbReference type="HOGENOM" id="CLU_005316_4_3_1"/>
<feature type="compositionally biased region" description="Basic and acidic residues" evidence="11">
    <location>
        <begin position="10"/>
        <end position="22"/>
    </location>
</feature>
<dbReference type="InterPro" id="IPR057286">
    <property type="entry name" value="PUA_NSUN2"/>
</dbReference>
<keyword evidence="15" id="KW-1185">Reference proteome</keyword>
<evidence type="ECO:0000313" key="14">
    <source>
        <dbReference type="EnsemblMetazoa" id="CapteP168296"/>
    </source>
</evidence>
<gene>
    <name evidence="13" type="ORF">CAPTEDRAFT_168296</name>
</gene>
<dbReference type="GO" id="GO:0016428">
    <property type="term" value="F:tRNA (cytidine-5-)-methyltransferase activity"/>
    <property type="evidence" value="ECO:0007669"/>
    <property type="project" value="InterPro"/>
</dbReference>
<dbReference type="CDD" id="cd02440">
    <property type="entry name" value="AdoMet_MTases"/>
    <property type="match status" value="1"/>
</dbReference>
<evidence type="ECO:0000256" key="9">
    <source>
        <dbReference type="ARBA" id="ARBA00023242"/>
    </source>
</evidence>
<dbReference type="GO" id="GO:0030488">
    <property type="term" value="P:tRNA methylation"/>
    <property type="evidence" value="ECO:0007669"/>
    <property type="project" value="TreeGrafter"/>
</dbReference>
<evidence type="ECO:0000313" key="13">
    <source>
        <dbReference type="EMBL" id="ELU00099.1"/>
    </source>
</evidence>
<dbReference type="EMBL" id="KB306169">
    <property type="protein sequence ID" value="ELU00099.1"/>
    <property type="molecule type" value="Genomic_DNA"/>
</dbReference>
<evidence type="ECO:0000256" key="3">
    <source>
        <dbReference type="ARBA" id="ARBA00022555"/>
    </source>
</evidence>
<dbReference type="STRING" id="283909.R7U1J5"/>
<evidence type="ECO:0000256" key="11">
    <source>
        <dbReference type="SAM" id="MobiDB-lite"/>
    </source>
</evidence>
<dbReference type="Pfam" id="PF01189">
    <property type="entry name" value="Methyltr_RsmB-F"/>
    <property type="match status" value="1"/>
</dbReference>
<organism evidence="13">
    <name type="scientific">Capitella teleta</name>
    <name type="common">Polychaete worm</name>
    <dbReference type="NCBI Taxonomy" id="283909"/>
    <lineage>
        <taxon>Eukaryota</taxon>
        <taxon>Metazoa</taxon>
        <taxon>Spiralia</taxon>
        <taxon>Lophotrochozoa</taxon>
        <taxon>Annelida</taxon>
        <taxon>Polychaeta</taxon>
        <taxon>Sedentaria</taxon>
        <taxon>Scolecida</taxon>
        <taxon>Capitellidae</taxon>
        <taxon>Capitella</taxon>
    </lineage>
</organism>
<dbReference type="InterPro" id="IPR023270">
    <property type="entry name" value="RCMT_NCL1"/>
</dbReference>
<keyword evidence="6 10" id="KW-0949">S-adenosyl-L-methionine</keyword>
<dbReference type="OrthoDB" id="6093671at2759"/>
<feature type="compositionally biased region" description="Basic and acidic residues" evidence="11">
    <location>
        <begin position="464"/>
        <end position="487"/>
    </location>
</feature>
<dbReference type="PANTHER" id="PTHR22808">
    <property type="entry name" value="NCL1 YEAST -RELATED NOL1/NOP2/FMU SUN DOMAIN-CONTAINING"/>
    <property type="match status" value="1"/>
</dbReference>
<reference evidence="14" key="3">
    <citation type="submission" date="2015-06" db="UniProtKB">
        <authorList>
            <consortium name="EnsemblMetazoa"/>
        </authorList>
    </citation>
    <scope>IDENTIFICATION</scope>
</reference>